<evidence type="ECO:0000256" key="8">
    <source>
        <dbReference type="ARBA" id="ARBA00022741"/>
    </source>
</evidence>
<keyword evidence="4" id="KW-0548">Nucleotidyltransferase</keyword>
<dbReference type="GO" id="GO:0046872">
    <property type="term" value="F:metal ion binding"/>
    <property type="evidence" value="ECO:0007669"/>
    <property type="project" value="UniProtKB-KW"/>
</dbReference>
<organism evidence="14">
    <name type="scientific">Myotis daubentonii feces associated gemycircularvirus 1</name>
    <dbReference type="NCBI Taxonomy" id="3139980"/>
    <lineage>
        <taxon>Viruses</taxon>
        <taxon>Monodnaviria</taxon>
        <taxon>Shotokuvirae</taxon>
        <taxon>Cressdnaviricota</taxon>
        <taxon>Repensiviricetes</taxon>
        <taxon>Geplafuvirales</taxon>
        <taxon>Genomoviridae</taxon>
        <taxon>Gemycircularvirus</taxon>
    </lineage>
</organism>
<keyword evidence="6" id="KW-0540">Nuclease</keyword>
<evidence type="ECO:0000256" key="2">
    <source>
        <dbReference type="ARBA" id="ARBA00022562"/>
    </source>
</evidence>
<dbReference type="GO" id="GO:0016779">
    <property type="term" value="F:nucleotidyltransferase activity"/>
    <property type="evidence" value="ECO:0007669"/>
    <property type="project" value="UniProtKB-KW"/>
</dbReference>
<comment type="subcellular location">
    <subcellularLocation>
        <location evidence="1">Host nucleus</location>
    </subcellularLocation>
</comment>
<dbReference type="GO" id="GO:0003677">
    <property type="term" value="F:DNA binding"/>
    <property type="evidence" value="ECO:0007669"/>
    <property type="project" value="UniProtKB-KW"/>
</dbReference>
<dbReference type="PRINTS" id="PR00228">
    <property type="entry name" value="GEMCOATCLVL1"/>
</dbReference>
<reference evidence="14" key="2">
    <citation type="submission" date="2024-02" db="EMBL/GenBank/DDBJ databases">
        <authorList>
            <person name="Buigues J."/>
            <person name="Vinals A."/>
            <person name="Martinez-Recio R."/>
            <person name="S Monros J."/>
            <person name="Sanjuan R."/>
            <person name="Cuevas J.M."/>
        </authorList>
    </citation>
    <scope>NUCLEOTIDE SEQUENCE</scope>
    <source>
        <strain evidence="14">MAVG28</strain>
    </source>
</reference>
<keyword evidence="2" id="KW-1048">Host nucleus</keyword>
<evidence type="ECO:0000256" key="11">
    <source>
        <dbReference type="ARBA" id="ARBA00023124"/>
    </source>
</evidence>
<evidence type="ECO:0000259" key="13">
    <source>
        <dbReference type="PROSITE" id="PS52020"/>
    </source>
</evidence>
<evidence type="ECO:0000256" key="7">
    <source>
        <dbReference type="ARBA" id="ARBA00022723"/>
    </source>
</evidence>
<evidence type="ECO:0000256" key="1">
    <source>
        <dbReference type="ARBA" id="ARBA00004147"/>
    </source>
</evidence>
<keyword evidence="5" id="KW-0235">DNA replication</keyword>
<proteinExistence type="predicted"/>
<protein>
    <submittedName>
        <fullName evidence="14">Replication associated protein</fullName>
    </submittedName>
</protein>
<dbReference type="GO" id="GO:0004519">
    <property type="term" value="F:endonuclease activity"/>
    <property type="evidence" value="ECO:0007669"/>
    <property type="project" value="UniProtKB-KW"/>
</dbReference>
<keyword evidence="10" id="KW-0378">Hydrolase</keyword>
<dbReference type="InterPro" id="IPR049912">
    <property type="entry name" value="CRESS_DNA_REP"/>
</dbReference>
<keyword evidence="3" id="KW-0808">Transferase</keyword>
<dbReference type="PROSITE" id="PS52020">
    <property type="entry name" value="CRESS_DNA_REP"/>
    <property type="match status" value="1"/>
</dbReference>
<dbReference type="GO" id="GO:0006260">
    <property type="term" value="P:DNA replication"/>
    <property type="evidence" value="ECO:0007669"/>
    <property type="project" value="UniProtKB-KW"/>
</dbReference>
<evidence type="ECO:0000256" key="3">
    <source>
        <dbReference type="ARBA" id="ARBA00022679"/>
    </source>
</evidence>
<evidence type="ECO:0000313" key="14">
    <source>
        <dbReference type="EMBL" id="WZK92904.1"/>
    </source>
</evidence>
<evidence type="ECO:0000256" key="10">
    <source>
        <dbReference type="ARBA" id="ARBA00022801"/>
    </source>
</evidence>
<evidence type="ECO:0000256" key="4">
    <source>
        <dbReference type="ARBA" id="ARBA00022695"/>
    </source>
</evidence>
<dbReference type="Pfam" id="PF00799">
    <property type="entry name" value="Gemini_AL1"/>
    <property type="match status" value="1"/>
</dbReference>
<dbReference type="SUPFAM" id="SSF55464">
    <property type="entry name" value="Origin of replication-binding domain, RBD-like"/>
    <property type="match status" value="1"/>
</dbReference>
<accession>A0AAU6S5A4</accession>
<dbReference type="Gene3D" id="3.40.1310.20">
    <property type="match status" value="1"/>
</dbReference>
<keyword evidence="11" id="KW-0190">Covalent protein-DNA linkage</keyword>
<keyword evidence="7" id="KW-0479">Metal-binding</keyword>
<dbReference type="EMBL" id="PP410087">
    <property type="protein sequence ID" value="WZK92904.1"/>
    <property type="molecule type" value="Genomic_DNA"/>
</dbReference>
<feature type="domain" description="CRESS-DNA virus Rep endonuclease" evidence="13">
    <location>
        <begin position="16"/>
        <end position="117"/>
    </location>
</feature>
<keyword evidence="12" id="KW-0238">DNA-binding</keyword>
<evidence type="ECO:0000256" key="9">
    <source>
        <dbReference type="ARBA" id="ARBA00022759"/>
    </source>
</evidence>
<dbReference type="GO" id="GO:0005198">
    <property type="term" value="F:structural molecule activity"/>
    <property type="evidence" value="ECO:0007669"/>
    <property type="project" value="InterPro"/>
</dbReference>
<reference evidence="14" key="1">
    <citation type="journal article" date="2024" name="Microbiol. Spectr.">
        <title>Full-genome sequencing of dozens of new DNA viruses found in Spanish bat feces.</title>
        <authorList>
            <person name="Buigues J."/>
            <person name="Vinals A."/>
            <person name="Martinez-Recio R."/>
            <person name="Monros J.S."/>
            <person name="Sanjuan R."/>
            <person name="Cuevas J.M."/>
        </authorList>
    </citation>
    <scope>NUCLEOTIDE SEQUENCE</scope>
    <source>
        <strain evidence="14">MAVG28</strain>
    </source>
</reference>
<dbReference type="GO" id="GO:0016787">
    <property type="term" value="F:hydrolase activity"/>
    <property type="evidence" value="ECO:0007669"/>
    <property type="project" value="UniProtKB-KW"/>
</dbReference>
<keyword evidence="8" id="KW-0547">Nucleotide-binding</keyword>
<dbReference type="GO" id="GO:0042025">
    <property type="term" value="C:host cell nucleus"/>
    <property type="evidence" value="ECO:0007669"/>
    <property type="project" value="UniProtKB-SubCell"/>
</dbReference>
<evidence type="ECO:0000256" key="12">
    <source>
        <dbReference type="ARBA" id="ARBA00023125"/>
    </source>
</evidence>
<dbReference type="InterPro" id="IPR001301">
    <property type="entry name" value="Gemini_AL1_CLV"/>
</dbReference>
<evidence type="ECO:0000256" key="6">
    <source>
        <dbReference type="ARBA" id="ARBA00022722"/>
    </source>
</evidence>
<sequence>MPRTSKNTLSSHMSFAFNSRYVLLTYSQCGDLDAFRVMDCISSHGGECIIGRENHEVEGVHLHVFCDFGRKFRSRRADVFDVDGIHPNINPSRGTPEKGYDYAIKDGDVVCGGLGRPDGESGDKHGKTHAIWTEITSAESAGEFWELVHRLDPKSAACSFGQLSKYADWKYAPIVADYESPAGIEFTGGELDGRDDWLQQSGIGSGEPLIGRCMSICLYGESRTGKTLWARSLGPHIYCVGLVSGDECLKVGDVDYAVFDDIRGGIKFFPSFKEWLGCQAWVTVKCLYREPKLVKWGKPSIWLSNTDPRNDMLQADVEWMEKNCIFVAVDSPIFRANTE</sequence>
<name>A0AAU6S5A4_9VIRU</name>
<dbReference type="GO" id="GO:0000166">
    <property type="term" value="F:nucleotide binding"/>
    <property type="evidence" value="ECO:0007669"/>
    <property type="project" value="UniProtKB-KW"/>
</dbReference>
<evidence type="ECO:0000256" key="5">
    <source>
        <dbReference type="ARBA" id="ARBA00022705"/>
    </source>
</evidence>
<keyword evidence="9" id="KW-0255">Endonuclease</keyword>